<name>A0A818LEM4_9BILA</name>
<evidence type="ECO:0000256" key="9">
    <source>
        <dbReference type="ARBA" id="ARBA00052178"/>
    </source>
</evidence>
<comment type="caution">
    <text evidence="14">The sequence shown here is derived from an EMBL/GenBank/DDBJ whole genome shotgun (WGS) entry which is preliminary data.</text>
</comment>
<comment type="catalytic activity">
    <reaction evidence="9">
        <text>serotonin + hexadecanoyl-CoA = N-hexadecanoyl-serotonin + CoA + H(+)</text>
        <dbReference type="Rhea" id="RHEA:51384"/>
        <dbReference type="ChEBI" id="CHEBI:15378"/>
        <dbReference type="ChEBI" id="CHEBI:57287"/>
        <dbReference type="ChEBI" id="CHEBI:57379"/>
        <dbReference type="ChEBI" id="CHEBI:134059"/>
        <dbReference type="ChEBI" id="CHEBI:350546"/>
    </reaction>
    <physiologicalReaction direction="left-to-right" evidence="9">
        <dbReference type="Rhea" id="RHEA:51385"/>
    </physiologicalReaction>
</comment>
<comment type="catalytic activity">
    <reaction evidence="5">
        <text>serotonin + octadecanoyl-CoA = N-octadecanoyl-serotonin + CoA + H(+)</text>
        <dbReference type="Rhea" id="RHEA:51400"/>
        <dbReference type="ChEBI" id="CHEBI:15378"/>
        <dbReference type="ChEBI" id="CHEBI:57287"/>
        <dbReference type="ChEBI" id="CHEBI:57394"/>
        <dbReference type="ChEBI" id="CHEBI:134065"/>
        <dbReference type="ChEBI" id="CHEBI:350546"/>
    </reaction>
    <physiologicalReaction direction="left-to-right" evidence="5">
        <dbReference type="Rhea" id="RHEA:51401"/>
    </physiologicalReaction>
</comment>
<sequence length="216" mass="24801">MASLSTSSNIEIIPLLPEHRQSVINLLMSSFFIQEPLNAMLQFDIPQEPLAWADHVVDESLRDQCSFVAIDTQNLHKTIVGVSLNGVSNRTNKEEPFVVESEKLNFIFSLIDKVSDGYDLFDLYNTDRLFHFDIINVDENLRRQNVSGRLISASEDKARQLGIQGAFVVCSSLYSRKAFERRQYEVVNEILYSKYGDERLKHMGEHDRCTLLAKRL</sequence>
<evidence type="ECO:0000256" key="6">
    <source>
        <dbReference type="ARBA" id="ARBA00051284"/>
    </source>
</evidence>
<dbReference type="AlphaFoldDB" id="A0A818LEM4"/>
<comment type="catalytic activity">
    <reaction evidence="8">
        <text>serotonin + (9Z)-octadecenoyl-CoA = N-(9Z-octadecenoyl)-serotonin + CoA + H(+)</text>
        <dbReference type="Rhea" id="RHEA:51392"/>
        <dbReference type="ChEBI" id="CHEBI:15378"/>
        <dbReference type="ChEBI" id="CHEBI:57287"/>
        <dbReference type="ChEBI" id="CHEBI:57387"/>
        <dbReference type="ChEBI" id="CHEBI:134064"/>
        <dbReference type="ChEBI" id="CHEBI:350546"/>
    </reaction>
    <physiologicalReaction direction="left-to-right" evidence="8">
        <dbReference type="Rhea" id="RHEA:51393"/>
    </physiologicalReaction>
</comment>
<dbReference type="EC" id="2.3.1.87" evidence="3"/>
<evidence type="ECO:0000256" key="11">
    <source>
        <dbReference type="ARBA" id="ARBA00052491"/>
    </source>
</evidence>
<proteinExistence type="inferred from homology"/>
<evidence type="ECO:0000256" key="2">
    <source>
        <dbReference type="ARBA" id="ARBA00038182"/>
    </source>
</evidence>
<evidence type="ECO:0000313" key="15">
    <source>
        <dbReference type="Proteomes" id="UP000663844"/>
    </source>
</evidence>
<feature type="domain" description="N-acetyltransferase" evidence="12">
    <location>
        <begin position="129"/>
        <end position="190"/>
    </location>
</feature>
<keyword evidence="1" id="KW-0808">Transferase</keyword>
<evidence type="ECO:0000256" key="1">
    <source>
        <dbReference type="ARBA" id="ARBA00022679"/>
    </source>
</evidence>
<dbReference type="PANTHER" id="PTHR20905">
    <property type="entry name" value="N-ACETYLTRANSFERASE-RELATED"/>
    <property type="match status" value="1"/>
</dbReference>
<dbReference type="FunFam" id="3.40.630.30:FF:000046">
    <property type="entry name" value="Dopamine N-acetyltransferase"/>
    <property type="match status" value="1"/>
</dbReference>
<evidence type="ECO:0000256" key="8">
    <source>
        <dbReference type="ARBA" id="ARBA00051823"/>
    </source>
</evidence>
<dbReference type="Proteomes" id="UP000663844">
    <property type="component" value="Unassembled WGS sequence"/>
</dbReference>
<evidence type="ECO:0000256" key="7">
    <source>
        <dbReference type="ARBA" id="ARBA00051711"/>
    </source>
</evidence>
<organism evidence="14 15">
    <name type="scientific">Adineta steineri</name>
    <dbReference type="NCBI Taxonomy" id="433720"/>
    <lineage>
        <taxon>Eukaryota</taxon>
        <taxon>Metazoa</taxon>
        <taxon>Spiralia</taxon>
        <taxon>Gnathifera</taxon>
        <taxon>Rotifera</taxon>
        <taxon>Eurotatoria</taxon>
        <taxon>Bdelloidea</taxon>
        <taxon>Adinetida</taxon>
        <taxon>Adinetidae</taxon>
        <taxon>Adineta</taxon>
    </lineage>
</organism>
<comment type="catalytic activity">
    <reaction evidence="6">
        <text>serotonin + (5Z,8Z,11Z,14Z)-eicosatetraenoyl-CoA = N-[(5Z,8Z,11Z,14Z)-eicosatetraenoyl]-serotonin + CoA + H(+)</text>
        <dbReference type="Rhea" id="RHEA:51396"/>
        <dbReference type="ChEBI" id="CHEBI:15378"/>
        <dbReference type="ChEBI" id="CHEBI:57287"/>
        <dbReference type="ChEBI" id="CHEBI:57368"/>
        <dbReference type="ChEBI" id="CHEBI:132255"/>
        <dbReference type="ChEBI" id="CHEBI:350546"/>
    </reaction>
    <physiologicalReaction direction="left-to-right" evidence="6">
        <dbReference type="Rhea" id="RHEA:51397"/>
    </physiologicalReaction>
</comment>
<evidence type="ECO:0000259" key="12">
    <source>
        <dbReference type="Pfam" id="PF13673"/>
    </source>
</evidence>
<evidence type="ECO:0000256" key="10">
    <source>
        <dbReference type="ARBA" id="ARBA00052335"/>
    </source>
</evidence>
<comment type="catalytic activity">
    <reaction evidence="7">
        <text>dopamine + acetyl-CoA = N-acetyldopamine + CoA + H(+)</text>
        <dbReference type="Rhea" id="RHEA:51388"/>
        <dbReference type="ChEBI" id="CHEBI:15378"/>
        <dbReference type="ChEBI" id="CHEBI:57287"/>
        <dbReference type="ChEBI" id="CHEBI:57288"/>
        <dbReference type="ChEBI" id="CHEBI:59905"/>
        <dbReference type="ChEBI" id="CHEBI:125678"/>
    </reaction>
    <physiologicalReaction direction="left-to-right" evidence="7">
        <dbReference type="Rhea" id="RHEA:51389"/>
    </physiologicalReaction>
</comment>
<accession>A0A818LEM4</accession>
<evidence type="ECO:0000256" key="4">
    <source>
        <dbReference type="ARBA" id="ARBA00050189"/>
    </source>
</evidence>
<dbReference type="GO" id="GO:0004059">
    <property type="term" value="F:aralkylamine N-acetyltransferase activity"/>
    <property type="evidence" value="ECO:0007669"/>
    <property type="project" value="UniProtKB-EC"/>
</dbReference>
<dbReference type="Proteomes" id="UP000663845">
    <property type="component" value="Unassembled WGS sequence"/>
</dbReference>
<protein>
    <recommendedName>
        <fullName evidence="3">aralkylamine N-acetyltransferase</fullName>
        <ecNumber evidence="3">2.3.1.87</ecNumber>
    </recommendedName>
</protein>
<evidence type="ECO:0000313" key="13">
    <source>
        <dbReference type="EMBL" id="CAF1051707.1"/>
    </source>
</evidence>
<dbReference type="PANTHER" id="PTHR20905:SF1">
    <property type="entry name" value="AT07410P-RELATED"/>
    <property type="match status" value="1"/>
</dbReference>
<comment type="similarity">
    <text evidence="2">Belongs to the acetyltransferase family. AANAT subfamily.</text>
</comment>
<gene>
    <name evidence="13" type="ORF">JYZ213_LOCUS18717</name>
    <name evidence="14" type="ORF">OXD698_LOCUS5169</name>
</gene>
<dbReference type="EMBL" id="CAJOAZ010000206">
    <property type="protein sequence ID" value="CAF3576224.1"/>
    <property type="molecule type" value="Genomic_DNA"/>
</dbReference>
<dbReference type="Pfam" id="PF13673">
    <property type="entry name" value="Acetyltransf_10"/>
    <property type="match status" value="1"/>
</dbReference>
<dbReference type="Gene3D" id="3.40.630.30">
    <property type="match status" value="1"/>
</dbReference>
<reference evidence="14" key="1">
    <citation type="submission" date="2021-02" db="EMBL/GenBank/DDBJ databases">
        <authorList>
            <person name="Nowell W R."/>
        </authorList>
    </citation>
    <scope>NUCLEOTIDE SEQUENCE</scope>
</reference>
<dbReference type="SUPFAM" id="SSF55729">
    <property type="entry name" value="Acyl-CoA N-acyltransferases (Nat)"/>
    <property type="match status" value="1"/>
</dbReference>
<dbReference type="EMBL" id="CAJNOG010000184">
    <property type="protein sequence ID" value="CAF1051707.1"/>
    <property type="molecule type" value="Genomic_DNA"/>
</dbReference>
<dbReference type="InterPro" id="IPR000182">
    <property type="entry name" value="GNAT_dom"/>
</dbReference>
<dbReference type="InterPro" id="IPR016181">
    <property type="entry name" value="Acyl_CoA_acyltransferase"/>
</dbReference>
<evidence type="ECO:0000256" key="5">
    <source>
        <dbReference type="ARBA" id="ARBA00050849"/>
    </source>
</evidence>
<evidence type="ECO:0000256" key="3">
    <source>
        <dbReference type="ARBA" id="ARBA00039114"/>
    </source>
</evidence>
<evidence type="ECO:0000313" key="14">
    <source>
        <dbReference type="EMBL" id="CAF3576224.1"/>
    </source>
</evidence>
<comment type="catalytic activity">
    <reaction evidence="4">
        <text>dopamine + (9Z)-octadecenoyl-CoA = N-(9Z-octadecanoyl)-dopamine + CoA + H(+)</text>
        <dbReference type="Rhea" id="RHEA:51380"/>
        <dbReference type="ChEBI" id="CHEBI:15378"/>
        <dbReference type="ChEBI" id="CHEBI:31883"/>
        <dbReference type="ChEBI" id="CHEBI:57287"/>
        <dbReference type="ChEBI" id="CHEBI:57387"/>
        <dbReference type="ChEBI" id="CHEBI:59905"/>
    </reaction>
    <physiologicalReaction direction="left-to-right" evidence="4">
        <dbReference type="Rhea" id="RHEA:51381"/>
    </physiologicalReaction>
</comment>
<comment type="catalytic activity">
    <reaction evidence="11">
        <text>serotonin + acetyl-CoA = N-acetylserotonin + CoA + H(+)</text>
        <dbReference type="Rhea" id="RHEA:25217"/>
        <dbReference type="ChEBI" id="CHEBI:15378"/>
        <dbReference type="ChEBI" id="CHEBI:17697"/>
        <dbReference type="ChEBI" id="CHEBI:57287"/>
        <dbReference type="ChEBI" id="CHEBI:57288"/>
        <dbReference type="ChEBI" id="CHEBI:350546"/>
        <dbReference type="EC" id="2.3.1.87"/>
    </reaction>
    <physiologicalReaction direction="left-to-right" evidence="11">
        <dbReference type="Rhea" id="RHEA:25218"/>
    </physiologicalReaction>
</comment>
<comment type="catalytic activity">
    <reaction evidence="10">
        <text>dopamine + hexadecanoyl-CoA = N-hexadecanoyl-dopamine + CoA + H(+)</text>
        <dbReference type="Rhea" id="RHEA:51376"/>
        <dbReference type="ChEBI" id="CHEBI:15378"/>
        <dbReference type="ChEBI" id="CHEBI:57287"/>
        <dbReference type="ChEBI" id="CHEBI:57379"/>
        <dbReference type="ChEBI" id="CHEBI:59905"/>
        <dbReference type="ChEBI" id="CHEBI:134058"/>
    </reaction>
    <physiologicalReaction direction="left-to-right" evidence="10">
        <dbReference type="Rhea" id="RHEA:51377"/>
    </physiologicalReaction>
</comment>